<feature type="region of interest" description="Disordered" evidence="7">
    <location>
        <begin position="674"/>
        <end position="694"/>
    </location>
</feature>
<dbReference type="RefSeq" id="WP_050130716.1">
    <property type="nucleotide sequence ID" value="NZ_CPZF01000004.1"/>
</dbReference>
<comment type="similarity">
    <text evidence="2">Belongs to the phage GPA family.</text>
</comment>
<evidence type="ECO:0000313" key="10">
    <source>
        <dbReference type="Proteomes" id="UP000041356"/>
    </source>
</evidence>
<dbReference type="GO" id="GO:0006260">
    <property type="term" value="P:DNA replication"/>
    <property type="evidence" value="ECO:0007669"/>
    <property type="project" value="UniProtKB-KW"/>
</dbReference>
<dbReference type="Pfam" id="PF05840">
    <property type="entry name" value="Phage_GPA"/>
    <property type="match status" value="1"/>
</dbReference>
<evidence type="ECO:0000256" key="7">
    <source>
        <dbReference type="SAM" id="MobiDB-lite"/>
    </source>
</evidence>
<feature type="compositionally biased region" description="Basic and acidic residues" evidence="7">
    <location>
        <begin position="739"/>
        <end position="758"/>
    </location>
</feature>
<evidence type="ECO:0000313" key="9">
    <source>
        <dbReference type="EMBL" id="CNF56988.1"/>
    </source>
</evidence>
<evidence type="ECO:0000256" key="1">
    <source>
        <dbReference type="ARBA" id="ARBA00003293"/>
    </source>
</evidence>
<evidence type="ECO:0000256" key="2">
    <source>
        <dbReference type="ARBA" id="ARBA00009260"/>
    </source>
</evidence>
<keyword evidence="3" id="KW-0235">DNA replication</keyword>
<comment type="caution">
    <text evidence="9">The sequence shown here is derived from an EMBL/GenBank/DDBJ whole genome shotgun (WGS) entry which is preliminary data.</text>
</comment>
<keyword evidence="4" id="KW-0540">Nuclease</keyword>
<comment type="function">
    <text evidence="1">Possible endonuclease which induces a single-strand cut and initiates DNA replication.</text>
</comment>
<dbReference type="GO" id="GO:0016787">
    <property type="term" value="F:hydrolase activity"/>
    <property type="evidence" value="ECO:0007669"/>
    <property type="project" value="UniProtKB-KW"/>
</dbReference>
<gene>
    <name evidence="9" type="primary">gpA_1</name>
    <name evidence="9" type="ORF">ERS137939_01818</name>
</gene>
<proteinExistence type="inferred from homology"/>
<organism evidence="9 10">
    <name type="scientific">Yersinia enterocolitica</name>
    <dbReference type="NCBI Taxonomy" id="630"/>
    <lineage>
        <taxon>Bacteria</taxon>
        <taxon>Pseudomonadati</taxon>
        <taxon>Pseudomonadota</taxon>
        <taxon>Gammaproteobacteria</taxon>
        <taxon>Enterobacterales</taxon>
        <taxon>Yersiniaceae</taxon>
        <taxon>Yersinia</taxon>
    </lineage>
</organism>
<reference evidence="9 10" key="1">
    <citation type="submission" date="2015-03" db="EMBL/GenBank/DDBJ databases">
        <authorList>
            <consortium name="Pathogen Informatics"/>
            <person name="Murphy D."/>
        </authorList>
    </citation>
    <scope>NUCLEOTIDE SEQUENCE [LARGE SCALE GENOMIC DNA]</scope>
    <source>
        <strain evidence="9 10">IP27818</strain>
    </source>
</reference>
<sequence>MTNQRGRTQPTQPQPYPGNDETFAGVYSWNKPNTAINPLLEIVPAQRTPLAVMMAAYQADQQAAIEASLTKEELKARERRQWQIDTLDEHELFLDIHLARLAQSHKLQRHFPAVEVQANLNSQPKFIRKPLQQRIDYLRRESGDERANAFLTEIVESALSRLDAMRKKQQTIAYQNIASRERLDDLLRLPELNQKEVKTLATMVAAHMDMLFDDQVTKVLTDETTPDEILQIYQVVASEAARLCITPPYWYALNECLRRRGEVPYHLLPGALARLRCAEWWYRKLWRLRSEWREEQLRAVLLVHKHASAYISYDALTHKREQYRRMLDFIRSHEFVNDEGVTLDMETVVNASTSNPRMRRNEMMTTMKGLENLAEMRSDCAVFYTITCPSQYHATLANGKPNPKWTTKTVRESSDYLVDLFSGIRKKMHRMGLRWYGMRVAEAHHDGTVHWHLMCFMRKKHRTAITKIMRDFAIRKDRAELGDDIKPRFTAELITKRKGSPTSYIAKYISKNVDGRQMKTVIDKATGKPLLSKETGKPLGDMVENAVAWASLHRVRQFQFFGIPSRQAYRELRLLAGQLQRKLKPKKGAQLLPDKKMDDVLAAADAGCFATYIHHQGGVLIPRKYHTVRTAYAIADVANDYGEHGTQIYGIWSPRLGEESRVCTHSDNWKMVAKPNNDNPNSDRNAGAGFDVGPHGSSPSLGLVAITVPTPDDEAPRQRKKRTTPPPDFNDFDSFTYTQRRELRNRLREESMIKRTLS</sequence>
<evidence type="ECO:0000256" key="5">
    <source>
        <dbReference type="ARBA" id="ARBA00022759"/>
    </source>
</evidence>
<dbReference type="Proteomes" id="UP000041356">
    <property type="component" value="Unassembled WGS sequence"/>
</dbReference>
<evidence type="ECO:0000256" key="6">
    <source>
        <dbReference type="ARBA" id="ARBA00022801"/>
    </source>
</evidence>
<protein>
    <submittedName>
        <fullName evidence="9">Phage replication protein (Endonuclease)</fullName>
    </submittedName>
</protein>
<keyword evidence="6" id="KW-0378">Hydrolase</keyword>
<feature type="domain" description="Replication gene A protein-like" evidence="8">
    <location>
        <begin position="196"/>
        <end position="516"/>
    </location>
</feature>
<accession>A0A9P1PV07</accession>
<dbReference type="AlphaFoldDB" id="A0A9P1PV07"/>
<dbReference type="EMBL" id="CPZF01000004">
    <property type="protein sequence ID" value="CNF56988.1"/>
    <property type="molecule type" value="Genomic_DNA"/>
</dbReference>
<keyword evidence="5" id="KW-0255">Endonuclease</keyword>
<evidence type="ECO:0000256" key="4">
    <source>
        <dbReference type="ARBA" id="ARBA00022722"/>
    </source>
</evidence>
<dbReference type="InterPro" id="IPR008766">
    <property type="entry name" value="Replication_gene_A-like"/>
</dbReference>
<feature type="region of interest" description="Disordered" evidence="7">
    <location>
        <begin position="1"/>
        <end position="20"/>
    </location>
</feature>
<evidence type="ECO:0000256" key="3">
    <source>
        <dbReference type="ARBA" id="ARBA00022705"/>
    </source>
</evidence>
<name>A0A9P1PV07_YEREN</name>
<feature type="region of interest" description="Disordered" evidence="7">
    <location>
        <begin position="706"/>
        <end position="758"/>
    </location>
</feature>
<evidence type="ECO:0000259" key="8">
    <source>
        <dbReference type="Pfam" id="PF05840"/>
    </source>
</evidence>
<dbReference type="GO" id="GO:0004519">
    <property type="term" value="F:endonuclease activity"/>
    <property type="evidence" value="ECO:0007669"/>
    <property type="project" value="UniProtKB-KW"/>
</dbReference>
<feature type="compositionally biased region" description="Low complexity" evidence="7">
    <location>
        <begin position="1"/>
        <end position="11"/>
    </location>
</feature>